<dbReference type="InterPro" id="IPR012341">
    <property type="entry name" value="6hp_glycosidase-like_sf"/>
</dbReference>
<keyword evidence="2" id="KW-0413">Isomerase</keyword>
<dbReference type="Gene3D" id="1.50.10.10">
    <property type="match status" value="1"/>
</dbReference>
<comment type="caution">
    <text evidence="3">The sequence shown here is derived from an EMBL/GenBank/DDBJ whole genome shotgun (WGS) entry which is preliminary data.</text>
</comment>
<dbReference type="Pfam" id="PF07221">
    <property type="entry name" value="GlcNAc_2-epim"/>
    <property type="match status" value="1"/>
</dbReference>
<dbReference type="PANTHER" id="PTHR15108">
    <property type="entry name" value="N-ACYLGLUCOSAMINE-2-EPIMERASE"/>
    <property type="match status" value="1"/>
</dbReference>
<dbReference type="InterPro" id="IPR010819">
    <property type="entry name" value="AGE/CE"/>
</dbReference>
<evidence type="ECO:0000256" key="1">
    <source>
        <dbReference type="ARBA" id="ARBA00008558"/>
    </source>
</evidence>
<dbReference type="RefSeq" id="WP_346107020.1">
    <property type="nucleotide sequence ID" value="NZ_BAAAMU010000028.1"/>
</dbReference>
<dbReference type="InterPro" id="IPR008928">
    <property type="entry name" value="6-hairpin_glycosidase_sf"/>
</dbReference>
<evidence type="ECO:0000313" key="4">
    <source>
        <dbReference type="Proteomes" id="UP001500064"/>
    </source>
</evidence>
<protein>
    <submittedName>
        <fullName evidence="3">AGE family epimerase/isomerase</fullName>
    </submittedName>
</protein>
<evidence type="ECO:0000256" key="2">
    <source>
        <dbReference type="ARBA" id="ARBA00023235"/>
    </source>
</evidence>
<comment type="similarity">
    <text evidence="1">Belongs to the N-acylglucosamine 2-epimerase family.</text>
</comment>
<accession>A0ABN2FC43</accession>
<dbReference type="SUPFAM" id="SSF48208">
    <property type="entry name" value="Six-hairpin glycosidases"/>
    <property type="match status" value="1"/>
</dbReference>
<dbReference type="EMBL" id="BAAAMU010000028">
    <property type="protein sequence ID" value="GAA1640121.1"/>
    <property type="molecule type" value="Genomic_DNA"/>
</dbReference>
<proteinExistence type="inferred from homology"/>
<sequence length="424" mass="46390">MDSETGSETGSEQPERVAREQLENVILPFWLERGIDTEHGGFYTCFDNRGRRRLSTDKFTWSQGRFVWLLARAARLAGPGLLTADAAALARHAERGASFLLDHAVRPDGSCAYVLDERGGPAPGEDGAPPPARRSVYADAFVAMGLSELTVHTGSPEHLPVIDRIVRRVADDVAAGDPPTPPYPLPPGCSGFGARMIVLNARLDQARAHLAVPGGEFGLGELRAARRAMLAHREDGGLFTETFVPDPGSRDTLLARHRTPGHALEGIWMALEAGDLLGETDDHAGLLASVSALCRSGWDDEHGGLFRYVDVSGRPYGGPYEDLVRRTWSTKLWWVHTEAAYATRLAAERYGDREAAGWFERVWDYTLRTFPGGAEGEEWIQIRDRTGAPLDEVVALPVKDPYHIARNLMQIVELHASGAQGEQS</sequence>
<name>A0ABN2FC43_9ACTN</name>
<keyword evidence="4" id="KW-1185">Reference proteome</keyword>
<gene>
    <name evidence="3" type="ORF">GCM10009733_041540</name>
</gene>
<organism evidence="3 4">
    <name type="scientific">Nonomuraea maheshkhaliensis</name>
    <dbReference type="NCBI Taxonomy" id="419590"/>
    <lineage>
        <taxon>Bacteria</taxon>
        <taxon>Bacillati</taxon>
        <taxon>Actinomycetota</taxon>
        <taxon>Actinomycetes</taxon>
        <taxon>Streptosporangiales</taxon>
        <taxon>Streptosporangiaceae</taxon>
        <taxon>Nonomuraea</taxon>
    </lineage>
</organism>
<evidence type="ECO:0000313" key="3">
    <source>
        <dbReference type="EMBL" id="GAA1640121.1"/>
    </source>
</evidence>
<dbReference type="Proteomes" id="UP001500064">
    <property type="component" value="Unassembled WGS sequence"/>
</dbReference>
<reference evidence="3 4" key="1">
    <citation type="journal article" date="2019" name="Int. J. Syst. Evol. Microbiol.">
        <title>The Global Catalogue of Microorganisms (GCM) 10K type strain sequencing project: providing services to taxonomists for standard genome sequencing and annotation.</title>
        <authorList>
            <consortium name="The Broad Institute Genomics Platform"/>
            <consortium name="The Broad Institute Genome Sequencing Center for Infectious Disease"/>
            <person name="Wu L."/>
            <person name="Ma J."/>
        </authorList>
    </citation>
    <scope>NUCLEOTIDE SEQUENCE [LARGE SCALE GENOMIC DNA]</scope>
    <source>
        <strain evidence="3 4">JCM 13929</strain>
    </source>
</reference>